<organism evidence="1 2">
    <name type="scientific">Epicoccum nigrum</name>
    <name type="common">Soil fungus</name>
    <name type="synonym">Epicoccum purpurascens</name>
    <dbReference type="NCBI Taxonomy" id="105696"/>
    <lineage>
        <taxon>Eukaryota</taxon>
        <taxon>Fungi</taxon>
        <taxon>Dikarya</taxon>
        <taxon>Ascomycota</taxon>
        <taxon>Pezizomycotina</taxon>
        <taxon>Dothideomycetes</taxon>
        <taxon>Pleosporomycetidae</taxon>
        <taxon>Pleosporales</taxon>
        <taxon>Pleosporineae</taxon>
        <taxon>Didymellaceae</taxon>
        <taxon>Epicoccum</taxon>
    </lineage>
</organism>
<reference evidence="1 2" key="1">
    <citation type="journal article" date="2017" name="Genome Announc.">
        <title>Genome sequence of the saprophytic ascomycete Epicoccum nigrum ICMP 19927 strain isolated from New Zealand.</title>
        <authorList>
            <person name="Fokin M."/>
            <person name="Fleetwood D."/>
            <person name="Weir B.S."/>
            <person name="Villas-Boas S.G."/>
        </authorList>
    </citation>
    <scope>NUCLEOTIDE SEQUENCE [LARGE SCALE GENOMIC DNA]</scope>
    <source>
        <strain evidence="1 2">ICMP 19927</strain>
    </source>
</reference>
<sequence>MADQSPDEKLALLKKNTLMGIPGELYNEIFKLLPPTVTPTVTLIRTKPQYQSSKMRRKEWKRCSQIVGPDLTRNLTQVCRQMRHETISYKPTTLVLPFNMDLGVLLQLRGFSYFSKV</sequence>
<name>A0A1Y2LI25_EPING</name>
<dbReference type="Proteomes" id="UP000193240">
    <property type="component" value="Unassembled WGS sequence"/>
</dbReference>
<protein>
    <recommendedName>
        <fullName evidence="3">F-box domain-containing protein</fullName>
    </recommendedName>
</protein>
<evidence type="ECO:0008006" key="3">
    <source>
        <dbReference type="Google" id="ProtNLM"/>
    </source>
</evidence>
<keyword evidence="2" id="KW-1185">Reference proteome</keyword>
<evidence type="ECO:0000313" key="1">
    <source>
        <dbReference type="EMBL" id="OSS43455.1"/>
    </source>
</evidence>
<dbReference type="InParanoid" id="A0A1Y2LI25"/>
<dbReference type="EMBL" id="KZ107866">
    <property type="protein sequence ID" value="OSS43455.1"/>
    <property type="molecule type" value="Genomic_DNA"/>
</dbReference>
<gene>
    <name evidence="1" type="ORF">B5807_11813</name>
</gene>
<evidence type="ECO:0000313" key="2">
    <source>
        <dbReference type="Proteomes" id="UP000193240"/>
    </source>
</evidence>
<accession>A0A1Y2LI25</accession>
<dbReference type="AlphaFoldDB" id="A0A1Y2LI25"/>
<proteinExistence type="predicted"/>